<accession>A0ABQ7FRC4</accession>
<keyword evidence="9" id="KW-1133">Transmembrane helix</keyword>
<evidence type="ECO:0000256" key="7">
    <source>
        <dbReference type="SAM" id="Coils"/>
    </source>
</evidence>
<protein>
    <recommendedName>
        <fullName evidence="2">histidine kinase</fullName>
        <ecNumber evidence="2">2.7.13.3</ecNumber>
    </recommendedName>
</protein>
<dbReference type="InterPro" id="IPR050980">
    <property type="entry name" value="2C_sensor_his_kinase"/>
</dbReference>
<evidence type="ECO:0000256" key="3">
    <source>
        <dbReference type="ARBA" id="ARBA00022553"/>
    </source>
</evidence>
<evidence type="ECO:0000256" key="1">
    <source>
        <dbReference type="ARBA" id="ARBA00000085"/>
    </source>
</evidence>
<proteinExistence type="predicted"/>
<feature type="compositionally biased region" description="Polar residues" evidence="8">
    <location>
        <begin position="658"/>
        <end position="669"/>
    </location>
</feature>
<evidence type="ECO:0000259" key="10">
    <source>
        <dbReference type="PROSITE" id="PS50906"/>
    </source>
</evidence>
<evidence type="ECO:0000256" key="9">
    <source>
        <dbReference type="SAM" id="Phobius"/>
    </source>
</evidence>
<sequence>MPRLGSLRMILLVLAVIPSLALAALWGVSTAQLAVDWREQDQHADLAARGIPLARDVALNLQEERRLSAEVLANANTSPAALHAQRGRTDRAVRAFRAGTGGGGTELHTELREALGTARENLGLLPGIRANTDDESTTQNVVFESFTMLIDSDLRLVEALGNVDDGEVTVKARPLADLLWAEEMLAREDAVLARGWAADRIKKQERSNLGEWIGTQEFLLTSRVEPQLPEDDRELYQQLVTSSPWRTKTVVEQTLLQSHPHDADALPREASQWRQAVEELQPHIVELVDHRAADFSTAAGDSVRALLVRMVVSSAVGLGAVVIVIILSVRLATSLRRRILALRDEAERLEKELPEVVERLQRGEVVDIDAEVREIRHGDDELGRLGQALNLARRSAVETAVRETEQHRGFQRLLQRIARRTQLLIGLQLKKLDEMERRHENPEVLNGLFDLDHLTARLRRYEENLVILGGGQPQRRWRKPVRVVDVLRAALGEVQDYRRIQIEVQGRPWLAERAVGPVTHILAELMENATAFSKPPNPVEARAGLVGRGLVVEIEDRGLGMEQEEYERINQVMTDPPRIDMISRADDARLGLYVVSRLADGLGLTVDFRPSVFGGTRVIVMVPAELVAGPPEDADAGTGESPLPGTRRGDAHLEARTAEQSGTEQSGTEHTGDDGNGIRTDGIRTDGGAPEREREEAGGAGEPAGQPAGDHEHGGRRAPAWAAGSGPARGGAGGPGADGAPAGLPSRARGKALEAVTAGFGGPGDGTAAPEQTRATSPLPKRVRQASLTAELRRPPGRPAEDDAPQPHPAPRRSGAALGAFQRQSRRVRQPDAPENRTASGAVTPERSNTTREDGS</sequence>
<feature type="region of interest" description="Disordered" evidence="8">
    <location>
        <begin position="630"/>
        <end position="649"/>
    </location>
</feature>
<gene>
    <name evidence="11" type="ORF">GCU69_00175</name>
</gene>
<feature type="domain" description="NIT" evidence="10">
    <location>
        <begin position="52"/>
        <end position="302"/>
    </location>
</feature>
<feature type="transmembrane region" description="Helical" evidence="9">
    <location>
        <begin position="306"/>
        <end position="329"/>
    </location>
</feature>
<dbReference type="InterPro" id="IPR013587">
    <property type="entry name" value="Nitrate/nitrite_sensing"/>
</dbReference>
<evidence type="ECO:0000256" key="8">
    <source>
        <dbReference type="SAM" id="MobiDB-lite"/>
    </source>
</evidence>
<dbReference type="InterPro" id="IPR010910">
    <property type="entry name" value="Nitrate/nitrite_sensing_bac"/>
</dbReference>
<keyword evidence="7" id="KW-0175">Coiled coil</keyword>
<keyword evidence="3" id="KW-0597">Phosphoprotein</keyword>
<dbReference type="EMBL" id="WHPN01000004">
    <property type="protein sequence ID" value="KAF4411140.1"/>
    <property type="molecule type" value="Genomic_DNA"/>
</dbReference>
<dbReference type="PANTHER" id="PTHR44936">
    <property type="entry name" value="SENSOR PROTEIN CREC"/>
    <property type="match status" value="1"/>
</dbReference>
<dbReference type="RefSeq" id="WP_170315741.1">
    <property type="nucleotide sequence ID" value="NZ_WHPN01000004.1"/>
</dbReference>
<dbReference type="SMART" id="SM00387">
    <property type="entry name" value="HATPase_c"/>
    <property type="match status" value="1"/>
</dbReference>
<dbReference type="Gene3D" id="6.10.340.10">
    <property type="match status" value="1"/>
</dbReference>
<feature type="compositionally biased region" description="Gly residues" evidence="8">
    <location>
        <begin position="727"/>
        <end position="737"/>
    </location>
</feature>
<evidence type="ECO:0000313" key="12">
    <source>
        <dbReference type="Proteomes" id="UP000621266"/>
    </source>
</evidence>
<evidence type="ECO:0000256" key="2">
    <source>
        <dbReference type="ARBA" id="ARBA00012438"/>
    </source>
</evidence>
<feature type="compositionally biased region" description="Basic and acidic residues" evidence="8">
    <location>
        <begin position="681"/>
        <end position="697"/>
    </location>
</feature>
<keyword evidence="9" id="KW-0812">Transmembrane</keyword>
<dbReference type="Pfam" id="PF02518">
    <property type="entry name" value="HATPase_c"/>
    <property type="match status" value="1"/>
</dbReference>
<dbReference type="PANTHER" id="PTHR44936:SF9">
    <property type="entry name" value="SENSOR PROTEIN CREC"/>
    <property type="match status" value="1"/>
</dbReference>
<feature type="coiled-coil region" evidence="7">
    <location>
        <begin position="332"/>
        <end position="359"/>
    </location>
</feature>
<dbReference type="GO" id="GO:0016301">
    <property type="term" value="F:kinase activity"/>
    <property type="evidence" value="ECO:0007669"/>
    <property type="project" value="UniProtKB-KW"/>
</dbReference>
<keyword evidence="6" id="KW-0902">Two-component regulatory system</keyword>
<reference evidence="11 12" key="1">
    <citation type="submission" date="2019-10" db="EMBL/GenBank/DDBJ databases">
        <title>Streptomyces tenebrisbrunneis sp.nov., an endogenous actinomycete isolated from of Lycium ruthenicum.</title>
        <authorList>
            <person name="Ma L."/>
        </authorList>
    </citation>
    <scope>NUCLEOTIDE SEQUENCE [LARGE SCALE GENOMIC DNA]</scope>
    <source>
        <strain evidence="11 12">TRM 66187</strain>
    </source>
</reference>
<keyword evidence="5 11" id="KW-0418">Kinase</keyword>
<dbReference type="Proteomes" id="UP000621266">
    <property type="component" value="Unassembled WGS sequence"/>
</dbReference>
<organism evidence="11 12">
    <name type="scientific">Streptomyces lycii</name>
    <dbReference type="NCBI Taxonomy" id="2654337"/>
    <lineage>
        <taxon>Bacteria</taxon>
        <taxon>Bacillati</taxon>
        <taxon>Actinomycetota</taxon>
        <taxon>Actinomycetes</taxon>
        <taxon>Kitasatosporales</taxon>
        <taxon>Streptomycetaceae</taxon>
        <taxon>Streptomyces</taxon>
    </lineage>
</organism>
<keyword evidence="4" id="KW-0808">Transferase</keyword>
<dbReference type="Pfam" id="PF08376">
    <property type="entry name" value="NIT"/>
    <property type="match status" value="1"/>
</dbReference>
<dbReference type="Gene3D" id="3.30.565.10">
    <property type="entry name" value="Histidine kinase-like ATPase, C-terminal domain"/>
    <property type="match status" value="1"/>
</dbReference>
<comment type="caution">
    <text evidence="11">The sequence shown here is derived from an EMBL/GenBank/DDBJ whole genome shotgun (WGS) entry which is preliminary data.</text>
</comment>
<dbReference type="PROSITE" id="PS50906">
    <property type="entry name" value="NIT"/>
    <property type="match status" value="1"/>
</dbReference>
<feature type="region of interest" description="Disordered" evidence="8">
    <location>
        <begin position="655"/>
        <end position="856"/>
    </location>
</feature>
<name>A0ABQ7FRC4_9ACTN</name>
<evidence type="ECO:0000256" key="6">
    <source>
        <dbReference type="ARBA" id="ARBA00023012"/>
    </source>
</evidence>
<keyword evidence="12" id="KW-1185">Reference proteome</keyword>
<dbReference type="InterPro" id="IPR003594">
    <property type="entry name" value="HATPase_dom"/>
</dbReference>
<evidence type="ECO:0000313" key="11">
    <source>
        <dbReference type="EMBL" id="KAF4411140.1"/>
    </source>
</evidence>
<dbReference type="SUPFAM" id="SSF55874">
    <property type="entry name" value="ATPase domain of HSP90 chaperone/DNA topoisomerase II/histidine kinase"/>
    <property type="match status" value="1"/>
</dbReference>
<dbReference type="InterPro" id="IPR036890">
    <property type="entry name" value="HATPase_C_sf"/>
</dbReference>
<feature type="compositionally biased region" description="Low complexity" evidence="8">
    <location>
        <begin position="717"/>
        <end position="726"/>
    </location>
</feature>
<evidence type="ECO:0000256" key="4">
    <source>
        <dbReference type="ARBA" id="ARBA00022679"/>
    </source>
</evidence>
<comment type="catalytic activity">
    <reaction evidence="1">
        <text>ATP + protein L-histidine = ADP + protein N-phospho-L-histidine.</text>
        <dbReference type="EC" id="2.7.13.3"/>
    </reaction>
</comment>
<dbReference type="EC" id="2.7.13.3" evidence="2"/>
<evidence type="ECO:0000256" key="5">
    <source>
        <dbReference type="ARBA" id="ARBA00022777"/>
    </source>
</evidence>
<keyword evidence="9" id="KW-0472">Membrane</keyword>